<dbReference type="GO" id="GO:0006004">
    <property type="term" value="P:fucose metabolic process"/>
    <property type="evidence" value="ECO:0007669"/>
    <property type="project" value="InterPro"/>
</dbReference>
<dbReference type="EMBL" id="QGDO01000008">
    <property type="protein sequence ID" value="PWJ37944.1"/>
    <property type="molecule type" value="Genomic_DNA"/>
</dbReference>
<evidence type="ECO:0000259" key="8">
    <source>
        <dbReference type="Pfam" id="PF16757"/>
    </source>
</evidence>
<comment type="similarity">
    <text evidence="2">Belongs to the glycosyl hydrolase 29 family.</text>
</comment>
<dbReference type="PANTHER" id="PTHR10030:SF37">
    <property type="entry name" value="ALPHA-L-FUCOSIDASE-RELATED"/>
    <property type="match status" value="1"/>
</dbReference>
<dbReference type="PANTHER" id="PTHR10030">
    <property type="entry name" value="ALPHA-L-FUCOSIDASE"/>
    <property type="match status" value="1"/>
</dbReference>
<evidence type="ECO:0000256" key="2">
    <source>
        <dbReference type="ARBA" id="ARBA00007951"/>
    </source>
</evidence>
<proteinExistence type="inferred from homology"/>
<sequence>MRNYFNYLFIAFALFSCNQHSKERQKDTPISKFEYKPNWESLKKYQVPEWWKNTKFGIYFHWGPYSVPAYKTEWYSHHMYKEGSEIRAYHEKKYGPLDQFGYKDFIPMFTGEKFDADEWAKLFKASGAQFAGPVAEHADGFAMWDSKLTKWDAVDMGPKRDIVGEMANAIRKYDMKFIATYHRHWMYAWFPTWDKSTDAGNPEYKGLYGPYTPKGTFTMAKVKSDPLPDEEFNKEWLARLDELMENYQPDIIWVDNRMDIIGEKYRKQFLANYYNNAQKWGKEVVCTYKFTDLEEGSAVLDLERARMSDKKDFTWLTDDSIDWRAWCHINDPKYKSTNRLIDFMVDVVSKNGAVLLNIPPKADGEIPSEVKQRLLELGDWFKINGEAIYNTRTWKIYGEGPQKIVEGHLSENKNPEAVAEDIRFTINGNNLYAISLDWPKDNKLLIKSLAKDKGFLDQEIKAVNLLGSQSDLSWELKEEGLVIHLPSEKPCKHAFSFQIELEGDAII</sequence>
<evidence type="ECO:0000259" key="7">
    <source>
        <dbReference type="Pfam" id="PF01120"/>
    </source>
</evidence>
<evidence type="ECO:0000256" key="3">
    <source>
        <dbReference type="ARBA" id="ARBA00012662"/>
    </source>
</evidence>
<name>A0A315Z4D9_SEDFL</name>
<comment type="function">
    <text evidence="1">Alpha-L-fucosidase is responsible for hydrolyzing the alpha-1,6-linked fucose joined to the reducing-end N-acetylglucosamine of the carbohydrate moieties of glycoproteins.</text>
</comment>
<evidence type="ECO:0000256" key="1">
    <source>
        <dbReference type="ARBA" id="ARBA00004071"/>
    </source>
</evidence>
<dbReference type="SUPFAM" id="SSF51445">
    <property type="entry name" value="(Trans)glycosidases"/>
    <property type="match status" value="1"/>
</dbReference>
<feature type="domain" description="Glycoside hydrolase family 29 N-terminal" evidence="7">
    <location>
        <begin position="30"/>
        <end position="386"/>
    </location>
</feature>
<accession>A0A315Z4D9</accession>
<dbReference type="SMART" id="SM00812">
    <property type="entry name" value="Alpha_L_fucos"/>
    <property type="match status" value="1"/>
</dbReference>
<evidence type="ECO:0000256" key="5">
    <source>
        <dbReference type="ARBA" id="ARBA00022801"/>
    </source>
</evidence>
<keyword evidence="10" id="KW-1185">Reference proteome</keyword>
<dbReference type="Gene3D" id="2.60.40.1180">
    <property type="entry name" value="Golgi alpha-mannosidase II"/>
    <property type="match status" value="1"/>
</dbReference>
<dbReference type="PROSITE" id="PS51257">
    <property type="entry name" value="PROKAR_LIPOPROTEIN"/>
    <property type="match status" value="1"/>
</dbReference>
<dbReference type="InterPro" id="IPR057739">
    <property type="entry name" value="Glyco_hydro_29_N"/>
</dbReference>
<evidence type="ECO:0000256" key="6">
    <source>
        <dbReference type="ARBA" id="ARBA00023295"/>
    </source>
</evidence>
<comment type="caution">
    <text evidence="9">The sequence shown here is derived from an EMBL/GenBank/DDBJ whole genome shotgun (WGS) entry which is preliminary data.</text>
</comment>
<dbReference type="GO" id="GO:0004560">
    <property type="term" value="F:alpha-L-fucosidase activity"/>
    <property type="evidence" value="ECO:0007669"/>
    <property type="project" value="InterPro"/>
</dbReference>
<keyword evidence="6" id="KW-0326">Glycosidase</keyword>
<dbReference type="GO" id="GO:0005764">
    <property type="term" value="C:lysosome"/>
    <property type="evidence" value="ECO:0007669"/>
    <property type="project" value="TreeGrafter"/>
</dbReference>
<dbReference type="InterPro" id="IPR017853">
    <property type="entry name" value="GH"/>
</dbReference>
<dbReference type="Pfam" id="PF16757">
    <property type="entry name" value="Fucosidase_C"/>
    <property type="match status" value="1"/>
</dbReference>
<dbReference type="AlphaFoldDB" id="A0A315Z4D9"/>
<dbReference type="GO" id="GO:0016139">
    <property type="term" value="P:glycoside catabolic process"/>
    <property type="evidence" value="ECO:0007669"/>
    <property type="project" value="TreeGrafter"/>
</dbReference>
<feature type="domain" description="Alpha-L-fucosidase C-terminal" evidence="8">
    <location>
        <begin position="417"/>
        <end position="500"/>
    </location>
</feature>
<dbReference type="Gene3D" id="3.20.20.80">
    <property type="entry name" value="Glycosidases"/>
    <property type="match status" value="1"/>
</dbReference>
<dbReference type="PRINTS" id="PR00741">
    <property type="entry name" value="GLHYDRLASE29"/>
</dbReference>
<reference evidence="9 10" key="1">
    <citation type="submission" date="2018-03" db="EMBL/GenBank/DDBJ databases">
        <title>Genomic Encyclopedia of Archaeal and Bacterial Type Strains, Phase II (KMG-II): from individual species to whole genera.</title>
        <authorList>
            <person name="Goeker M."/>
        </authorList>
    </citation>
    <scope>NUCLEOTIDE SEQUENCE [LARGE SCALE GENOMIC DNA]</scope>
    <source>
        <strain evidence="9 10">DSM 28229</strain>
    </source>
</reference>
<gene>
    <name evidence="9" type="ORF">BC781_10879</name>
</gene>
<dbReference type="PIRSF" id="PIRSF001092">
    <property type="entry name" value="Alpha-L-fucosidase"/>
    <property type="match status" value="1"/>
</dbReference>
<evidence type="ECO:0000313" key="9">
    <source>
        <dbReference type="EMBL" id="PWJ37944.1"/>
    </source>
</evidence>
<evidence type="ECO:0000313" key="10">
    <source>
        <dbReference type="Proteomes" id="UP000245535"/>
    </source>
</evidence>
<protein>
    <recommendedName>
        <fullName evidence="3">alpha-L-fucosidase</fullName>
        <ecNumber evidence="3">3.2.1.51</ecNumber>
    </recommendedName>
</protein>
<organism evidence="9 10">
    <name type="scientific">Sediminitomix flava</name>
    <dbReference type="NCBI Taxonomy" id="379075"/>
    <lineage>
        <taxon>Bacteria</taxon>
        <taxon>Pseudomonadati</taxon>
        <taxon>Bacteroidota</taxon>
        <taxon>Cytophagia</taxon>
        <taxon>Cytophagales</taxon>
        <taxon>Flammeovirgaceae</taxon>
        <taxon>Sediminitomix</taxon>
    </lineage>
</organism>
<dbReference type="InterPro" id="IPR031919">
    <property type="entry name" value="Fucosidase_C"/>
</dbReference>
<keyword evidence="4" id="KW-0732">Signal</keyword>
<dbReference type="EC" id="3.2.1.51" evidence="3"/>
<dbReference type="OrthoDB" id="974797at2"/>
<dbReference type="InterPro" id="IPR016286">
    <property type="entry name" value="FUC_metazoa-typ"/>
</dbReference>
<dbReference type="RefSeq" id="WP_109622115.1">
    <property type="nucleotide sequence ID" value="NZ_QGDO01000008.1"/>
</dbReference>
<dbReference type="InterPro" id="IPR013780">
    <property type="entry name" value="Glyco_hydro_b"/>
</dbReference>
<evidence type="ECO:0000256" key="4">
    <source>
        <dbReference type="ARBA" id="ARBA00022729"/>
    </source>
</evidence>
<dbReference type="Proteomes" id="UP000245535">
    <property type="component" value="Unassembled WGS sequence"/>
</dbReference>
<keyword evidence="5" id="KW-0378">Hydrolase</keyword>
<dbReference type="InterPro" id="IPR000933">
    <property type="entry name" value="Glyco_hydro_29"/>
</dbReference>
<dbReference type="Pfam" id="PF01120">
    <property type="entry name" value="Alpha_L_fucos"/>
    <property type="match status" value="1"/>
</dbReference>